<feature type="signal peptide" evidence="1">
    <location>
        <begin position="1"/>
        <end position="22"/>
    </location>
</feature>
<name>A0A1I0WQP8_9BACI</name>
<keyword evidence="3" id="KW-1185">Reference proteome</keyword>
<proteinExistence type="predicted"/>
<evidence type="ECO:0000313" key="2">
    <source>
        <dbReference type="EMBL" id="SFA90518.1"/>
    </source>
</evidence>
<dbReference type="InterPro" id="IPR050492">
    <property type="entry name" value="Bact_metal-bind_prot9"/>
</dbReference>
<evidence type="ECO:0000256" key="1">
    <source>
        <dbReference type="SAM" id="SignalP"/>
    </source>
</evidence>
<dbReference type="EMBL" id="FOJW01000003">
    <property type="protein sequence ID" value="SFA90518.1"/>
    <property type="molecule type" value="Genomic_DNA"/>
</dbReference>
<dbReference type="SUPFAM" id="SSF53807">
    <property type="entry name" value="Helical backbone' metal receptor"/>
    <property type="match status" value="1"/>
</dbReference>
<dbReference type="Gene3D" id="3.40.50.1980">
    <property type="entry name" value="Nitrogenase molybdenum iron protein domain"/>
    <property type="match status" value="1"/>
</dbReference>
<feature type="chain" id="PRO_5038434886" evidence="1">
    <location>
        <begin position="23"/>
        <end position="116"/>
    </location>
</feature>
<keyword evidence="1" id="KW-0732">Signal</keyword>
<dbReference type="AlphaFoldDB" id="A0A1I0WQP8"/>
<dbReference type="Pfam" id="PF01297">
    <property type="entry name" value="ZnuA"/>
    <property type="match status" value="1"/>
</dbReference>
<dbReference type="Proteomes" id="UP000198642">
    <property type="component" value="Unassembled WGS sequence"/>
</dbReference>
<reference evidence="2 3" key="1">
    <citation type="submission" date="2016-10" db="EMBL/GenBank/DDBJ databases">
        <authorList>
            <person name="de Groot N.N."/>
        </authorList>
    </citation>
    <scope>NUCLEOTIDE SEQUENCE [LARGE SCALE GENOMIC DNA]</scope>
    <source>
        <strain evidence="2 3">CGMCC 1.3702</strain>
    </source>
</reference>
<accession>A0A1I0WQP8</accession>
<organism evidence="2 3">
    <name type="scientific">Lentibacillus halodurans</name>
    <dbReference type="NCBI Taxonomy" id="237679"/>
    <lineage>
        <taxon>Bacteria</taxon>
        <taxon>Bacillati</taxon>
        <taxon>Bacillota</taxon>
        <taxon>Bacilli</taxon>
        <taxon>Bacillales</taxon>
        <taxon>Bacillaceae</taxon>
        <taxon>Lentibacillus</taxon>
    </lineage>
</organism>
<dbReference type="PANTHER" id="PTHR42953">
    <property type="entry name" value="HIGH-AFFINITY ZINC UPTAKE SYSTEM PROTEIN ZNUA-RELATED"/>
    <property type="match status" value="1"/>
</dbReference>
<dbReference type="STRING" id="237679.SAMN04488072_103182"/>
<dbReference type="PROSITE" id="PS51257">
    <property type="entry name" value="PROKAR_LIPOPROTEIN"/>
    <property type="match status" value="1"/>
</dbReference>
<evidence type="ECO:0000313" key="3">
    <source>
        <dbReference type="Proteomes" id="UP000198642"/>
    </source>
</evidence>
<dbReference type="RefSeq" id="WP_280141236.1">
    <property type="nucleotide sequence ID" value="NZ_FOJW01000003.1"/>
</dbReference>
<dbReference type="InterPro" id="IPR006127">
    <property type="entry name" value="ZnuA-like"/>
</dbReference>
<sequence length="116" mass="13157">MKFFKYCFAFLFVVLFTIGCSSSDRDTSENEGSDGDSIITVYTTIYPFQFTVEHIGGETVDAETIYPPGVDAHTYEPTSKEMSEIADGDSFIYLGSNMKVLQKVQLMHFHLKMFSY</sequence>
<protein>
    <submittedName>
        <fullName evidence="2">Zinc-uptake complex component A, substrate-binding</fullName>
    </submittedName>
</protein>
<dbReference type="GO" id="GO:0046872">
    <property type="term" value="F:metal ion binding"/>
    <property type="evidence" value="ECO:0007669"/>
    <property type="project" value="InterPro"/>
</dbReference>
<dbReference type="GO" id="GO:0030001">
    <property type="term" value="P:metal ion transport"/>
    <property type="evidence" value="ECO:0007669"/>
    <property type="project" value="InterPro"/>
</dbReference>
<gene>
    <name evidence="2" type="ORF">SAMN04488072_103182</name>
</gene>
<dbReference type="PANTHER" id="PTHR42953:SF8">
    <property type="entry name" value="ZINT DOMAIN-CONTAINING PROTEIN"/>
    <property type="match status" value="1"/>
</dbReference>